<dbReference type="PANTHER" id="PTHR10489:SF952">
    <property type="entry name" value="TYPE-2 ANGIOTENSIN II RECEPTOR"/>
    <property type="match status" value="1"/>
</dbReference>
<dbReference type="AlphaFoldDB" id="A0A6J2WWK6"/>
<comment type="subcellular location">
    <subcellularLocation>
        <location evidence="12">Cell membrane</location>
        <topology evidence="12">Multi-pass membrane protein</topology>
    </subcellularLocation>
    <subcellularLocation>
        <location evidence="1">Membrane</location>
        <topology evidence="1">Multi-pass membrane protein</topology>
    </subcellularLocation>
</comment>
<dbReference type="PRINTS" id="PR00241">
    <property type="entry name" value="ANGIOTENSINR"/>
</dbReference>
<evidence type="ECO:0000256" key="10">
    <source>
        <dbReference type="ARBA" id="ARBA00046119"/>
    </source>
</evidence>
<dbReference type="GO" id="GO:0001596">
    <property type="term" value="F:angiotensin type I receptor activity"/>
    <property type="evidence" value="ECO:0007669"/>
    <property type="project" value="UniProtKB-UniRule"/>
</dbReference>
<dbReference type="Pfam" id="PF00001">
    <property type="entry name" value="7tm_1"/>
    <property type="match status" value="1"/>
</dbReference>
<keyword evidence="5 12" id="KW-0472">Membrane</keyword>
<dbReference type="PANTHER" id="PTHR10489">
    <property type="entry name" value="CELL ADHESION MOLECULE"/>
    <property type="match status" value="1"/>
</dbReference>
<dbReference type="InterPro" id="IPR000190">
    <property type="entry name" value="ATII_AT1_rcpt"/>
</dbReference>
<dbReference type="GO" id="GO:0019229">
    <property type="term" value="P:regulation of vasoconstriction"/>
    <property type="evidence" value="ECO:0007669"/>
    <property type="project" value="UniProtKB-UniRule"/>
</dbReference>
<keyword evidence="15" id="KW-1185">Reference proteome</keyword>
<feature type="transmembrane region" description="Helical" evidence="12">
    <location>
        <begin position="201"/>
        <end position="222"/>
    </location>
</feature>
<evidence type="ECO:0000256" key="3">
    <source>
        <dbReference type="ARBA" id="ARBA00022989"/>
    </source>
</evidence>
<dbReference type="Gene3D" id="1.20.1070.10">
    <property type="entry name" value="Rhodopsin 7-helix transmembrane proteins"/>
    <property type="match status" value="1"/>
</dbReference>
<keyword evidence="4 11" id="KW-0297">G-protein coupled receptor</keyword>
<evidence type="ECO:0000256" key="6">
    <source>
        <dbReference type="ARBA" id="ARBA00023157"/>
    </source>
</evidence>
<dbReference type="GO" id="GO:0007204">
    <property type="term" value="P:positive regulation of cytosolic calcium ion concentration"/>
    <property type="evidence" value="ECO:0007669"/>
    <property type="project" value="TreeGrafter"/>
</dbReference>
<evidence type="ECO:0000256" key="7">
    <source>
        <dbReference type="ARBA" id="ARBA00023170"/>
    </source>
</evidence>
<protein>
    <recommendedName>
        <fullName evidence="12">Type-1 angiotensin II receptor</fullName>
    </recommendedName>
</protein>
<dbReference type="GO" id="GO:0019722">
    <property type="term" value="P:calcium-mediated signaling"/>
    <property type="evidence" value="ECO:0007669"/>
    <property type="project" value="TreeGrafter"/>
</dbReference>
<dbReference type="SUPFAM" id="SSF81321">
    <property type="entry name" value="Family A G protein-coupled receptor-like"/>
    <property type="match status" value="1"/>
</dbReference>
<keyword evidence="7 11" id="KW-0675">Receptor</keyword>
<keyword evidence="8" id="KW-0325">Glycoprotein</keyword>
<feature type="transmembrane region" description="Helical" evidence="12">
    <location>
        <begin position="72"/>
        <end position="94"/>
    </location>
</feature>
<dbReference type="OrthoDB" id="8804420at2759"/>
<feature type="transmembrane region" description="Helical" evidence="12">
    <location>
        <begin position="243"/>
        <end position="267"/>
    </location>
</feature>
<keyword evidence="2 11" id="KW-0812">Transmembrane</keyword>
<feature type="transmembrane region" description="Helical" evidence="12">
    <location>
        <begin position="100"/>
        <end position="125"/>
    </location>
</feature>
<dbReference type="PRINTS" id="PR00635">
    <property type="entry name" value="ANGIOTENSN1R"/>
</dbReference>
<evidence type="ECO:0000313" key="15">
    <source>
        <dbReference type="Proteomes" id="UP000504632"/>
    </source>
</evidence>
<evidence type="ECO:0000256" key="9">
    <source>
        <dbReference type="ARBA" id="ARBA00023224"/>
    </source>
</evidence>
<feature type="domain" description="G-protein coupled receptors family 1 profile" evidence="14">
    <location>
        <begin position="51"/>
        <end position="307"/>
    </location>
</feature>
<evidence type="ECO:0000256" key="13">
    <source>
        <dbReference type="SAM" id="MobiDB-lite"/>
    </source>
</evidence>
<feature type="transmembrane region" description="Helical" evidence="12">
    <location>
        <begin position="39"/>
        <end position="60"/>
    </location>
</feature>
<evidence type="ECO:0000256" key="1">
    <source>
        <dbReference type="ARBA" id="ARBA00004141"/>
    </source>
</evidence>
<gene>
    <name evidence="16" type="primary">agtr2</name>
</gene>
<dbReference type="CTD" id="186"/>
<dbReference type="PRINTS" id="PR00237">
    <property type="entry name" value="GPCRRHODOPSN"/>
</dbReference>
<dbReference type="RefSeq" id="XP_030648659.1">
    <property type="nucleotide sequence ID" value="XM_030792799.1"/>
</dbReference>
<comment type="function">
    <text evidence="10">Receptor for angiotensin II, a vasoconstricting peptide, which acts as a key regulator of blood pressure and sodium retention by the kidney. The activated receptor in turn couples to G-alpha proteins G(q) (GNAQ, GNA11, GNA14 or GNA15) and thus activates phospholipase C and increases the cytosolic Ca(2+) concentrations, which in turn triggers cellular responses such as stimulation of protein kinase C.</text>
</comment>
<dbReference type="GO" id="GO:0006955">
    <property type="term" value="P:immune response"/>
    <property type="evidence" value="ECO:0007669"/>
    <property type="project" value="TreeGrafter"/>
</dbReference>
<evidence type="ECO:0000256" key="12">
    <source>
        <dbReference type="RuleBase" id="RU368058"/>
    </source>
</evidence>
<evidence type="ECO:0000259" key="14">
    <source>
        <dbReference type="PROSITE" id="PS50262"/>
    </source>
</evidence>
<dbReference type="InterPro" id="IPR000276">
    <property type="entry name" value="GPCR_Rhodpsn"/>
</dbReference>
<dbReference type="GO" id="GO:0009897">
    <property type="term" value="C:external side of plasma membrane"/>
    <property type="evidence" value="ECO:0007669"/>
    <property type="project" value="TreeGrafter"/>
</dbReference>
<proteinExistence type="inferred from homology"/>
<dbReference type="InParanoid" id="A0A6J2WWK6"/>
<comment type="similarity">
    <text evidence="11">Belongs to the G-protein coupled receptor 1 family.</text>
</comment>
<evidence type="ECO:0000256" key="8">
    <source>
        <dbReference type="ARBA" id="ARBA00023180"/>
    </source>
</evidence>
<dbReference type="GO" id="GO:0019957">
    <property type="term" value="F:C-C chemokine binding"/>
    <property type="evidence" value="ECO:0007669"/>
    <property type="project" value="TreeGrafter"/>
</dbReference>
<name>A0A6J2WWK6_CHACN</name>
<accession>A0A6J2WWK6</accession>
<evidence type="ECO:0000256" key="2">
    <source>
        <dbReference type="ARBA" id="ARBA00022692"/>
    </source>
</evidence>
<dbReference type="InterPro" id="IPR017452">
    <property type="entry name" value="GPCR_Rhodpsn_7TM"/>
</dbReference>
<dbReference type="PROSITE" id="PS00237">
    <property type="entry name" value="G_PROTEIN_RECEP_F1_1"/>
    <property type="match status" value="1"/>
</dbReference>
<evidence type="ECO:0000313" key="16">
    <source>
        <dbReference type="RefSeq" id="XP_030648659.1"/>
    </source>
</evidence>
<keyword evidence="12" id="KW-1003">Cell membrane</keyword>
<evidence type="ECO:0000256" key="11">
    <source>
        <dbReference type="RuleBase" id="RU000688"/>
    </source>
</evidence>
<dbReference type="GeneID" id="115828718"/>
<feature type="transmembrane region" description="Helical" evidence="12">
    <location>
        <begin position="153"/>
        <end position="172"/>
    </location>
</feature>
<dbReference type="GO" id="GO:0004945">
    <property type="term" value="F:angiotensin type II receptor activity"/>
    <property type="evidence" value="ECO:0007669"/>
    <property type="project" value="UniProtKB-UniRule"/>
</dbReference>
<dbReference type="InterPro" id="IPR050119">
    <property type="entry name" value="CCR1-9-like"/>
</dbReference>
<dbReference type="PROSITE" id="PS50262">
    <property type="entry name" value="G_PROTEIN_RECEP_F1_2"/>
    <property type="match status" value="1"/>
</dbReference>
<evidence type="ECO:0000256" key="4">
    <source>
        <dbReference type="ARBA" id="ARBA00023040"/>
    </source>
</evidence>
<evidence type="ECO:0000256" key="5">
    <source>
        <dbReference type="ARBA" id="ARBA00023136"/>
    </source>
</evidence>
<feature type="transmembrane region" description="Helical" evidence="12">
    <location>
        <begin position="287"/>
        <end position="310"/>
    </location>
</feature>
<reference evidence="16" key="1">
    <citation type="submission" date="2025-08" db="UniProtKB">
        <authorList>
            <consortium name="RefSeq"/>
        </authorList>
    </citation>
    <scope>IDENTIFICATION</scope>
</reference>
<keyword evidence="6" id="KW-1015">Disulfide bond</keyword>
<sequence>MDTNHTLNLSAPDVSSLYATNASCDSISPTEYQKSIIPTLYSCIFILGFLGNVLVVFVLCRGSARRTVANTYLVNLALSDLLFLTSLPFWAVYYSLDYNWVFGTLMCKLCGGLLSLNVYASIYFITCMSVDRYRAIVHPLSSQSSRSVCRARVVSGAIWVIAALSTLPTLVFRETRHLPELNVTACVILYPDPRWSAALDLAKNVLAFLMPFVVIATCYGRIAGHLLAAPNHIEQSSAHLDRVLRMVVAVVTAFFLCWCPFHVLTLVRALGAFGVQNTCWMEQTLSTLLPLSLCLGFSNSAINPFLYCFVGNHFREQLWRLYEERAPRLTQKRDSISTRLSSFSRKLSDLREPGPLETLTQHSGP</sequence>
<dbReference type="Proteomes" id="UP000504632">
    <property type="component" value="Chromosome 15"/>
</dbReference>
<keyword evidence="3 12" id="KW-1133">Transmembrane helix</keyword>
<dbReference type="InterPro" id="IPR000248">
    <property type="entry name" value="ATII_rcpt"/>
</dbReference>
<dbReference type="GO" id="GO:0030593">
    <property type="term" value="P:neutrophil chemotaxis"/>
    <property type="evidence" value="ECO:0007669"/>
    <property type="project" value="TreeGrafter"/>
</dbReference>
<dbReference type="GO" id="GO:0016493">
    <property type="term" value="F:C-C chemokine receptor activity"/>
    <property type="evidence" value="ECO:0007669"/>
    <property type="project" value="TreeGrafter"/>
</dbReference>
<comment type="function">
    <text evidence="12">Receptor for angiotensin II, a vasoconstricting peptide, which acts as a key regulator of blood pressure and sodium retention by the kidney. The activated receptor in turn couples to G-alpha proteins G(q) and thus activates phospholipase C and increases the cytosolic Ca(2+) concentrations, which in turn triggers cellular responses such as stimulation of protein kinase C.</text>
</comment>
<organism evidence="15 16">
    <name type="scientific">Chanos chanos</name>
    <name type="common">Milkfish</name>
    <name type="synonym">Mugil chanos</name>
    <dbReference type="NCBI Taxonomy" id="29144"/>
    <lineage>
        <taxon>Eukaryota</taxon>
        <taxon>Metazoa</taxon>
        <taxon>Chordata</taxon>
        <taxon>Craniata</taxon>
        <taxon>Vertebrata</taxon>
        <taxon>Euteleostomi</taxon>
        <taxon>Actinopterygii</taxon>
        <taxon>Neopterygii</taxon>
        <taxon>Teleostei</taxon>
        <taxon>Ostariophysi</taxon>
        <taxon>Gonorynchiformes</taxon>
        <taxon>Chanidae</taxon>
        <taxon>Chanos</taxon>
    </lineage>
</organism>
<keyword evidence="9 11" id="KW-0807">Transducer</keyword>
<feature type="region of interest" description="Disordered" evidence="13">
    <location>
        <begin position="346"/>
        <end position="365"/>
    </location>
</feature>